<dbReference type="SUPFAM" id="SSF54768">
    <property type="entry name" value="dsRNA-binding domain-like"/>
    <property type="match status" value="1"/>
</dbReference>
<dbReference type="SMART" id="SM00847">
    <property type="entry name" value="HA2"/>
    <property type="match status" value="1"/>
</dbReference>
<dbReference type="PROSITE" id="PS51192">
    <property type="entry name" value="HELICASE_ATP_BIND_1"/>
    <property type="match status" value="1"/>
</dbReference>
<feature type="compositionally biased region" description="Polar residues" evidence="7">
    <location>
        <begin position="1281"/>
        <end position="1291"/>
    </location>
</feature>
<evidence type="ECO:0000259" key="8">
    <source>
        <dbReference type="PROSITE" id="PS51192"/>
    </source>
</evidence>
<dbReference type="OrthoDB" id="28053at2759"/>
<dbReference type="InterPro" id="IPR001650">
    <property type="entry name" value="Helicase_C-like"/>
</dbReference>
<dbReference type="SMART" id="SM00487">
    <property type="entry name" value="DEXDc"/>
    <property type="match status" value="1"/>
</dbReference>
<dbReference type="InterPro" id="IPR011545">
    <property type="entry name" value="DEAD/DEAH_box_helicase_dom"/>
</dbReference>
<keyword evidence="3" id="KW-0347">Helicase</keyword>
<feature type="region of interest" description="Disordered" evidence="7">
    <location>
        <begin position="1259"/>
        <end position="1357"/>
    </location>
</feature>
<dbReference type="SUPFAM" id="SSF52540">
    <property type="entry name" value="P-loop containing nucleoside triphosphate hydrolases"/>
    <property type="match status" value="1"/>
</dbReference>
<dbReference type="CDD" id="cd00048">
    <property type="entry name" value="DSRM_SF"/>
    <property type="match status" value="1"/>
</dbReference>
<evidence type="ECO:0000256" key="4">
    <source>
        <dbReference type="ARBA" id="ARBA00022840"/>
    </source>
</evidence>
<dbReference type="GO" id="GO:0004386">
    <property type="term" value="F:helicase activity"/>
    <property type="evidence" value="ECO:0007669"/>
    <property type="project" value="UniProtKB-KW"/>
</dbReference>
<dbReference type="InterPro" id="IPR014001">
    <property type="entry name" value="Helicase_ATP-bd"/>
</dbReference>
<gene>
    <name evidence="10" type="ORF">FISHEDRAFT_69546</name>
</gene>
<evidence type="ECO:0000256" key="5">
    <source>
        <dbReference type="ARBA" id="ARBA00022884"/>
    </source>
</evidence>
<dbReference type="Pfam" id="PF00270">
    <property type="entry name" value="DEAD"/>
    <property type="match status" value="1"/>
</dbReference>
<evidence type="ECO:0000256" key="6">
    <source>
        <dbReference type="ARBA" id="ARBA00060772"/>
    </source>
</evidence>
<dbReference type="InterPro" id="IPR007502">
    <property type="entry name" value="Helicase-assoc_dom"/>
</dbReference>
<evidence type="ECO:0000313" key="11">
    <source>
        <dbReference type="Proteomes" id="UP000054144"/>
    </source>
</evidence>
<feature type="compositionally biased region" description="Acidic residues" evidence="7">
    <location>
        <begin position="1202"/>
        <end position="1222"/>
    </location>
</feature>
<evidence type="ECO:0000256" key="1">
    <source>
        <dbReference type="ARBA" id="ARBA00022741"/>
    </source>
</evidence>
<dbReference type="PANTHER" id="PTHR18934:SF203">
    <property type="entry name" value="ATP-DEPENDENT RNA HELICASE A"/>
    <property type="match status" value="1"/>
</dbReference>
<keyword evidence="4" id="KW-0067">ATP-binding</keyword>
<dbReference type="PANTHER" id="PTHR18934">
    <property type="entry name" value="ATP-DEPENDENT RNA HELICASE"/>
    <property type="match status" value="1"/>
</dbReference>
<evidence type="ECO:0000313" key="10">
    <source>
        <dbReference type="EMBL" id="KIY52731.1"/>
    </source>
</evidence>
<feature type="region of interest" description="Disordered" evidence="7">
    <location>
        <begin position="1196"/>
        <end position="1222"/>
    </location>
</feature>
<comment type="similarity">
    <text evidence="6">Belongs to the DExH box helicase family.</text>
</comment>
<keyword evidence="5" id="KW-0694">RNA-binding</keyword>
<dbReference type="FunFam" id="1.20.120.1080:FF:000002">
    <property type="entry name" value="Putative ATP-dependent RNA helicase DHX36"/>
    <property type="match status" value="1"/>
</dbReference>
<feature type="region of interest" description="Disordered" evidence="7">
    <location>
        <begin position="1"/>
        <end position="99"/>
    </location>
</feature>
<accession>A0A0D7AN53</accession>
<sequence>MQLDSATTKSTGLSSSESAAARLKRSFSHSSIARASAATRKVPRIDKDTTMPPPPRGNRPHQSSSSSSSRIRGSSRGGDHFHQQFRGSTSRHKQRVPPVPTFSGPFYNKAYILEHDRVIELKKGHEKNCKGVVKNYFPTVQINVTKGLHDSRGNDMIHRATVNIETDPQIIAHGDAPQKSEAVELACLSALYKAHAINQLYSVIEDQTSIDLPDGSVVPIERAQAFMDYYCRKFGFSRPDFDYISGSKRGLQYWEAVLVVGDRRIGFGSGSTKKAAERASFLDVVKYFYDCDADLWKAFVEAARTGADLGLAPTVSLVSSPSLNRDVRDITLDIRKSNLYHNRPKGHATAVEGESGSSTAKPSSRLPQDIRFEHKSKLLSERRQAYLIDPTHEKMRSTRASLPVFTRADDIIRHIEENDVTILVAATGSGKTTQIPQLILDHFIDQDKGSKCNIICTQPRRLAAISVAHRVAKERGENLGQSVGYTVRFESTPPEDHGSVTFCTIGVFLKKMQSALHEDANWLDGVTHILVDEVHERDVDTDLLLVVIKKLLADRKLAHQQIKIILMSATIDPTLFQTYFADAQGEPVKVIDIPGRSFPVKKYFLEDYVQDLAKRDKRWIFADETVARYVTRELDPSLASSLGVMPRSSSSSTIKDSDMDIPVPLVAAAVEYVMKRSEDGHVLVFLPGWDDISAVQKCLAAPRDGSWNINFNDPNKISIHVLHSSVPLAEQQRVFEPAAPGVRRIILSTNIAETSVTIPDVVYVVDTGRVKETQYNPDRHTTALVNAWVGKSNLNQRAGRAGRHRPGEYFGILSKEHYERLHSHQTVEINRTDLSNVVMHVKALNFSGMSVQEVLASAIEAPPAERVEAAMHDLQTVGALDEQQNLTMLGRVLLQIPIDTSIGRLVLYGSLFRCLDSALTLASIMGNREPFVAPMHLKTEARSAKEKFTNADYRSDVLAAMNAYNEWWKMQGANRFVEANRFCSENFLSKPTLLLIQKLKGHLYESISRAGIVDVSAGGIVTRSRRFGRQGTVPPELNVNGDSLPLLSALISLSAHPKFAVRSGEHTLRTPQDKVAIIHPSSVNSRKHTGLKLYDHEPRSILAFLEKRQNATAGSSQTTLVTTTSVDPAAYVLFGAHDVRFNRRGLVCDNWLPLNGDVDGLEELARLREFFLASMQRVYEGILLSRRQMAKTLVVSARAESDDIDEEDEAKEDESDDDDVGDSSEYVLAQAEKNELDFMTRDIVRLLSGFAEERIRISSPRTSVPGSPYGSPSMGTPWGSPYNSAPGTPLSSRRGLPPAMGPTSTYLWPNGVRRISSTSSRGSNNDSWRSTNPPNSGSNSAYDSRPGTPSRLSQQIL</sequence>
<protein>
    <submittedName>
        <fullName evidence="10">p-loop containing nucleoside triphosphate hydrolase protein</fullName>
    </submittedName>
</protein>
<dbReference type="FunFam" id="3.40.50.300:FF:000526">
    <property type="entry name" value="DExH-box ATP-dependent RNA helicase DExH3"/>
    <property type="match status" value="1"/>
</dbReference>
<dbReference type="GO" id="GO:0005524">
    <property type="term" value="F:ATP binding"/>
    <property type="evidence" value="ECO:0007669"/>
    <property type="project" value="UniProtKB-KW"/>
</dbReference>
<evidence type="ECO:0000259" key="9">
    <source>
        <dbReference type="PROSITE" id="PS51194"/>
    </source>
</evidence>
<organism evidence="10 11">
    <name type="scientific">Fistulina hepatica ATCC 64428</name>
    <dbReference type="NCBI Taxonomy" id="1128425"/>
    <lineage>
        <taxon>Eukaryota</taxon>
        <taxon>Fungi</taxon>
        <taxon>Dikarya</taxon>
        <taxon>Basidiomycota</taxon>
        <taxon>Agaricomycotina</taxon>
        <taxon>Agaricomycetes</taxon>
        <taxon>Agaricomycetidae</taxon>
        <taxon>Agaricales</taxon>
        <taxon>Fistulinaceae</taxon>
        <taxon>Fistulina</taxon>
    </lineage>
</organism>
<dbReference type="Pfam" id="PF00271">
    <property type="entry name" value="Helicase_C"/>
    <property type="match status" value="1"/>
</dbReference>
<dbReference type="GO" id="GO:0003723">
    <property type="term" value="F:RNA binding"/>
    <property type="evidence" value="ECO:0007669"/>
    <property type="project" value="UniProtKB-KW"/>
</dbReference>
<reference evidence="10 11" key="1">
    <citation type="journal article" date="2015" name="Fungal Genet. Biol.">
        <title>Evolution of novel wood decay mechanisms in Agaricales revealed by the genome sequences of Fistulina hepatica and Cylindrobasidium torrendii.</title>
        <authorList>
            <person name="Floudas D."/>
            <person name="Held B.W."/>
            <person name="Riley R."/>
            <person name="Nagy L.G."/>
            <person name="Koehler G."/>
            <person name="Ransdell A.S."/>
            <person name="Younus H."/>
            <person name="Chow J."/>
            <person name="Chiniquy J."/>
            <person name="Lipzen A."/>
            <person name="Tritt A."/>
            <person name="Sun H."/>
            <person name="Haridas S."/>
            <person name="LaButti K."/>
            <person name="Ohm R.A."/>
            <person name="Kues U."/>
            <person name="Blanchette R.A."/>
            <person name="Grigoriev I.V."/>
            <person name="Minto R.E."/>
            <person name="Hibbett D.S."/>
        </authorList>
    </citation>
    <scope>NUCLEOTIDE SEQUENCE [LARGE SCALE GENOMIC DNA]</scope>
    <source>
        <strain evidence="10 11">ATCC 64428</strain>
    </source>
</reference>
<evidence type="ECO:0000256" key="7">
    <source>
        <dbReference type="SAM" id="MobiDB-lite"/>
    </source>
</evidence>
<dbReference type="Gene3D" id="3.40.50.300">
    <property type="entry name" value="P-loop containing nucleotide triphosphate hydrolases"/>
    <property type="match status" value="2"/>
</dbReference>
<dbReference type="Proteomes" id="UP000054144">
    <property type="component" value="Unassembled WGS sequence"/>
</dbReference>
<feature type="domain" description="Helicase ATP-binding" evidence="8">
    <location>
        <begin position="412"/>
        <end position="589"/>
    </location>
</feature>
<dbReference type="InterPro" id="IPR027417">
    <property type="entry name" value="P-loop_NTPase"/>
</dbReference>
<feature type="compositionally biased region" description="Low complexity" evidence="7">
    <location>
        <begin position="1313"/>
        <end position="1327"/>
    </location>
</feature>
<feature type="compositionally biased region" description="Polar residues" evidence="7">
    <location>
        <begin position="1"/>
        <end position="18"/>
    </location>
</feature>
<feature type="domain" description="Helicase C-terminal" evidence="9">
    <location>
        <begin position="665"/>
        <end position="845"/>
    </location>
</feature>
<dbReference type="FunFam" id="3.40.50.300:FF:001714">
    <property type="entry name" value="ATP-dependent DEAD/H RNA helicase, putative"/>
    <property type="match status" value="1"/>
</dbReference>
<dbReference type="Pfam" id="PF21010">
    <property type="entry name" value="HA2_C"/>
    <property type="match status" value="1"/>
</dbReference>
<keyword evidence="2 10" id="KW-0378">Hydrolase</keyword>
<evidence type="ECO:0000256" key="2">
    <source>
        <dbReference type="ARBA" id="ARBA00022801"/>
    </source>
</evidence>
<feature type="compositionally biased region" description="Polar residues" evidence="7">
    <location>
        <begin position="355"/>
        <end position="366"/>
    </location>
</feature>
<dbReference type="Gene3D" id="1.20.120.1080">
    <property type="match status" value="1"/>
</dbReference>
<dbReference type="EMBL" id="KN881630">
    <property type="protein sequence ID" value="KIY52731.1"/>
    <property type="molecule type" value="Genomic_DNA"/>
</dbReference>
<dbReference type="CDD" id="cd17917">
    <property type="entry name" value="DEXHc_RHA-like"/>
    <property type="match status" value="1"/>
</dbReference>
<evidence type="ECO:0000256" key="3">
    <source>
        <dbReference type="ARBA" id="ARBA00022806"/>
    </source>
</evidence>
<dbReference type="CDD" id="cd18791">
    <property type="entry name" value="SF2_C_RHA"/>
    <property type="match status" value="1"/>
</dbReference>
<dbReference type="SMART" id="SM00490">
    <property type="entry name" value="HELICc"/>
    <property type="match status" value="1"/>
</dbReference>
<feature type="compositionally biased region" description="Low complexity" evidence="7">
    <location>
        <begin position="63"/>
        <end position="74"/>
    </location>
</feature>
<keyword evidence="11" id="KW-1185">Reference proteome</keyword>
<keyword evidence="1" id="KW-0547">Nucleotide-binding</keyword>
<dbReference type="GO" id="GO:0016787">
    <property type="term" value="F:hydrolase activity"/>
    <property type="evidence" value="ECO:0007669"/>
    <property type="project" value="UniProtKB-KW"/>
</dbReference>
<proteinExistence type="inferred from homology"/>
<feature type="compositionally biased region" description="Polar residues" evidence="7">
    <location>
        <begin position="1328"/>
        <end position="1342"/>
    </location>
</feature>
<dbReference type="PROSITE" id="PS51194">
    <property type="entry name" value="HELICASE_CTER"/>
    <property type="match status" value="1"/>
</dbReference>
<name>A0A0D7AN53_9AGAR</name>
<feature type="region of interest" description="Disordered" evidence="7">
    <location>
        <begin position="343"/>
        <end position="367"/>
    </location>
</feature>